<sequence length="184" mass="21340">MVVRFTSYINVLLKMAVPQLTIDLLNNGSGVNYPKKNLDKLARHNNYCFHDINTFIQFIMAEQRLTIEMLNNSSGIKYLKKHLDKLGKPFKNGHGLITVFIRNECCNCHMNQNKMKTRDGSITSYLTCQNDSSQYSSEMIITVFIRNDCCHCHMNQNKMKTRDDSITSYLTCQYDSFKNKKPNS</sequence>
<evidence type="ECO:0000313" key="2">
    <source>
        <dbReference type="Proteomes" id="UP000475862"/>
    </source>
</evidence>
<dbReference type="AlphaFoldDB" id="A0A6G0TIR4"/>
<gene>
    <name evidence="1" type="ORF">AGLY_009013</name>
</gene>
<keyword evidence="2" id="KW-1185">Reference proteome</keyword>
<proteinExistence type="predicted"/>
<dbReference type="Proteomes" id="UP000475862">
    <property type="component" value="Unassembled WGS sequence"/>
</dbReference>
<organism evidence="1 2">
    <name type="scientific">Aphis glycines</name>
    <name type="common">Soybean aphid</name>
    <dbReference type="NCBI Taxonomy" id="307491"/>
    <lineage>
        <taxon>Eukaryota</taxon>
        <taxon>Metazoa</taxon>
        <taxon>Ecdysozoa</taxon>
        <taxon>Arthropoda</taxon>
        <taxon>Hexapoda</taxon>
        <taxon>Insecta</taxon>
        <taxon>Pterygota</taxon>
        <taxon>Neoptera</taxon>
        <taxon>Paraneoptera</taxon>
        <taxon>Hemiptera</taxon>
        <taxon>Sternorrhyncha</taxon>
        <taxon>Aphidomorpha</taxon>
        <taxon>Aphidoidea</taxon>
        <taxon>Aphididae</taxon>
        <taxon>Aphidini</taxon>
        <taxon>Aphis</taxon>
        <taxon>Aphis</taxon>
    </lineage>
</organism>
<evidence type="ECO:0000313" key="1">
    <source>
        <dbReference type="EMBL" id="KAE9533664.1"/>
    </source>
</evidence>
<accession>A0A6G0TIR4</accession>
<dbReference type="EMBL" id="VYZN01000032">
    <property type="protein sequence ID" value="KAE9533664.1"/>
    <property type="molecule type" value="Genomic_DNA"/>
</dbReference>
<comment type="caution">
    <text evidence="1">The sequence shown here is derived from an EMBL/GenBank/DDBJ whole genome shotgun (WGS) entry which is preliminary data.</text>
</comment>
<reference evidence="1 2" key="1">
    <citation type="submission" date="2019-08" db="EMBL/GenBank/DDBJ databases">
        <title>The genome of the soybean aphid Biotype 1, its phylome, world population structure and adaptation to the North American continent.</title>
        <authorList>
            <person name="Giordano R."/>
            <person name="Donthu R.K."/>
            <person name="Hernandez A.G."/>
            <person name="Wright C.L."/>
            <person name="Zimin A.V."/>
        </authorList>
    </citation>
    <scope>NUCLEOTIDE SEQUENCE [LARGE SCALE GENOMIC DNA]</scope>
    <source>
        <tissue evidence="1">Whole aphids</tissue>
    </source>
</reference>
<name>A0A6G0TIR4_APHGL</name>
<protein>
    <submittedName>
        <fullName evidence="1">Uncharacterized protein</fullName>
    </submittedName>
</protein>